<keyword evidence="2" id="KW-1133">Transmembrane helix</keyword>
<accession>A0A1J4TUS8</accession>
<comment type="caution">
    <text evidence="3">The sequence shown here is derived from an EMBL/GenBank/DDBJ whole genome shotgun (WGS) entry which is preliminary data.</text>
</comment>
<proteinExistence type="predicted"/>
<feature type="transmembrane region" description="Helical" evidence="2">
    <location>
        <begin position="157"/>
        <end position="180"/>
    </location>
</feature>
<protein>
    <submittedName>
        <fullName evidence="3">Uncharacterized protein</fullName>
    </submittedName>
</protein>
<keyword evidence="2" id="KW-0812">Transmembrane</keyword>
<evidence type="ECO:0000256" key="2">
    <source>
        <dbReference type="SAM" id="Phobius"/>
    </source>
</evidence>
<gene>
    <name evidence="3" type="ORF">AUJ73_02335</name>
</gene>
<organism evidence="3 4">
    <name type="scientific">Candidatus Gottesmanbacteria bacterium CG1_02_37_22</name>
    <dbReference type="NCBI Taxonomy" id="1805209"/>
    <lineage>
        <taxon>Bacteria</taxon>
        <taxon>Candidatus Gottesmaniibacteriota</taxon>
    </lineage>
</organism>
<evidence type="ECO:0000256" key="1">
    <source>
        <dbReference type="SAM" id="MobiDB-lite"/>
    </source>
</evidence>
<dbReference type="AlphaFoldDB" id="A0A1J4TUS8"/>
<feature type="transmembrane region" description="Helical" evidence="2">
    <location>
        <begin position="114"/>
        <end position="137"/>
    </location>
</feature>
<feature type="region of interest" description="Disordered" evidence="1">
    <location>
        <begin position="1"/>
        <end position="29"/>
    </location>
</feature>
<dbReference type="Proteomes" id="UP000183120">
    <property type="component" value="Unassembled WGS sequence"/>
</dbReference>
<sequence>MLAEEVETTNKIDNLKQTEPEVHNETTKVSQNWLKQAKDKVLRWSGHGILTAVSEGFVRVGGAFTYIGAEFLRRKGEFMSIAKTAPDFTNAISALPADQVPLVYQALDQAFKTIPLVGVTAGLIGGITGGVIGWQGVKHSNSTLEKFAFWGSKVASLAAYAFAPALAPLTNALSLTSTLFGMRHRK</sequence>
<evidence type="ECO:0000313" key="4">
    <source>
        <dbReference type="Proteomes" id="UP000183120"/>
    </source>
</evidence>
<keyword evidence="2" id="KW-0472">Membrane</keyword>
<feature type="compositionally biased region" description="Basic and acidic residues" evidence="1">
    <location>
        <begin position="8"/>
        <end position="26"/>
    </location>
</feature>
<evidence type="ECO:0000313" key="3">
    <source>
        <dbReference type="EMBL" id="OIO14357.1"/>
    </source>
</evidence>
<dbReference type="EMBL" id="MNUY01000037">
    <property type="protein sequence ID" value="OIO14357.1"/>
    <property type="molecule type" value="Genomic_DNA"/>
</dbReference>
<reference evidence="3 4" key="1">
    <citation type="journal article" date="2016" name="Environ. Microbiol.">
        <title>Genomic resolution of a cold subsurface aquifer community provides metabolic insights for novel microbes adapted to high CO concentrations.</title>
        <authorList>
            <person name="Probst A.J."/>
            <person name="Castelle C.J."/>
            <person name="Singh A."/>
            <person name="Brown C.T."/>
            <person name="Anantharaman K."/>
            <person name="Sharon I."/>
            <person name="Hug L.A."/>
            <person name="Burstein D."/>
            <person name="Emerson J.B."/>
            <person name="Thomas B.C."/>
            <person name="Banfield J.F."/>
        </authorList>
    </citation>
    <scope>NUCLEOTIDE SEQUENCE [LARGE SCALE GENOMIC DNA]</scope>
    <source>
        <strain evidence="3">CG1_02_37_22</strain>
    </source>
</reference>
<name>A0A1J4TUS8_9BACT</name>